<dbReference type="NCBIfam" id="TIGR00681">
    <property type="entry name" value="kdpC"/>
    <property type="match status" value="1"/>
</dbReference>
<comment type="similarity">
    <text evidence="11">Belongs to the KdpC family.</text>
</comment>
<evidence type="ECO:0000256" key="7">
    <source>
        <dbReference type="ARBA" id="ARBA00022958"/>
    </source>
</evidence>
<proteinExistence type="inferred from homology"/>
<evidence type="ECO:0000256" key="5">
    <source>
        <dbReference type="ARBA" id="ARBA00022741"/>
    </source>
</evidence>
<evidence type="ECO:0000256" key="10">
    <source>
        <dbReference type="ARBA" id="ARBA00023136"/>
    </source>
</evidence>
<dbReference type="PANTHER" id="PTHR30042:SF2">
    <property type="entry name" value="POTASSIUM-TRANSPORTING ATPASE KDPC SUBUNIT"/>
    <property type="match status" value="1"/>
</dbReference>
<dbReference type="PANTHER" id="PTHR30042">
    <property type="entry name" value="POTASSIUM-TRANSPORTING ATPASE C CHAIN"/>
    <property type="match status" value="1"/>
</dbReference>
<keyword evidence="2 11" id="KW-1003">Cell membrane</keyword>
<keyword evidence="3 11" id="KW-0633">Potassium transport</keyword>
<comment type="subcellular location">
    <subcellularLocation>
        <location evidence="11">Cell membrane</location>
        <topology evidence="11">Single-pass membrane protein</topology>
    </subcellularLocation>
</comment>
<keyword evidence="7 11" id="KW-0630">Potassium</keyword>
<dbReference type="PIRSF" id="PIRSF001296">
    <property type="entry name" value="K_ATPase_KdpC"/>
    <property type="match status" value="1"/>
</dbReference>
<evidence type="ECO:0000313" key="12">
    <source>
        <dbReference type="EMBL" id="GGF46378.1"/>
    </source>
</evidence>
<dbReference type="GO" id="GO:0005886">
    <property type="term" value="C:plasma membrane"/>
    <property type="evidence" value="ECO:0007669"/>
    <property type="project" value="UniProtKB-SubCell"/>
</dbReference>
<evidence type="ECO:0000313" key="13">
    <source>
        <dbReference type="Proteomes" id="UP000649179"/>
    </source>
</evidence>
<evidence type="ECO:0000256" key="11">
    <source>
        <dbReference type="HAMAP-Rule" id="MF_00276"/>
    </source>
</evidence>
<organism evidence="12 13">
    <name type="scientific">Marmoricola endophyticus</name>
    <dbReference type="NCBI Taxonomy" id="2040280"/>
    <lineage>
        <taxon>Bacteria</taxon>
        <taxon>Bacillati</taxon>
        <taxon>Actinomycetota</taxon>
        <taxon>Actinomycetes</taxon>
        <taxon>Propionibacteriales</taxon>
        <taxon>Nocardioidaceae</taxon>
        <taxon>Marmoricola</taxon>
    </lineage>
</organism>
<evidence type="ECO:0000256" key="3">
    <source>
        <dbReference type="ARBA" id="ARBA00022538"/>
    </source>
</evidence>
<keyword evidence="1 11" id="KW-0813">Transport</keyword>
<keyword evidence="4 11" id="KW-0812">Transmembrane</keyword>
<evidence type="ECO:0000256" key="4">
    <source>
        <dbReference type="ARBA" id="ARBA00022692"/>
    </source>
</evidence>
<keyword evidence="8 11" id="KW-1133">Transmembrane helix</keyword>
<reference evidence="12" key="2">
    <citation type="submission" date="2020-09" db="EMBL/GenBank/DDBJ databases">
        <authorList>
            <person name="Sun Q."/>
            <person name="Zhou Y."/>
        </authorList>
    </citation>
    <scope>NUCLEOTIDE SEQUENCE</scope>
    <source>
        <strain evidence="12">CGMCC 1.16067</strain>
    </source>
</reference>
<dbReference type="NCBIfam" id="NF001454">
    <property type="entry name" value="PRK00315.1"/>
    <property type="match status" value="1"/>
</dbReference>
<dbReference type="EMBL" id="BMKQ01000001">
    <property type="protein sequence ID" value="GGF46378.1"/>
    <property type="molecule type" value="Genomic_DNA"/>
</dbReference>
<protein>
    <recommendedName>
        <fullName evidence="11">Potassium-transporting ATPase KdpC subunit</fullName>
    </recommendedName>
    <alternativeName>
        <fullName evidence="11">ATP phosphohydrolase [potassium-transporting] C chain</fullName>
    </alternativeName>
    <alternativeName>
        <fullName evidence="11">Potassium-binding and translocating subunit C</fullName>
    </alternativeName>
    <alternativeName>
        <fullName evidence="11">Potassium-translocating ATPase C chain</fullName>
    </alternativeName>
</protein>
<keyword evidence="13" id="KW-1185">Reference proteome</keyword>
<evidence type="ECO:0000256" key="2">
    <source>
        <dbReference type="ARBA" id="ARBA00022475"/>
    </source>
</evidence>
<reference evidence="12" key="1">
    <citation type="journal article" date="2014" name="Int. J. Syst. Evol. Microbiol.">
        <title>Complete genome sequence of Corynebacterium casei LMG S-19264T (=DSM 44701T), isolated from a smear-ripened cheese.</title>
        <authorList>
            <consortium name="US DOE Joint Genome Institute (JGI-PGF)"/>
            <person name="Walter F."/>
            <person name="Albersmeier A."/>
            <person name="Kalinowski J."/>
            <person name="Ruckert C."/>
        </authorList>
    </citation>
    <scope>NUCLEOTIDE SEQUENCE</scope>
    <source>
        <strain evidence="12">CGMCC 1.16067</strain>
    </source>
</reference>
<evidence type="ECO:0000256" key="1">
    <source>
        <dbReference type="ARBA" id="ARBA00022448"/>
    </source>
</evidence>
<dbReference type="GO" id="GO:0008556">
    <property type="term" value="F:P-type potassium transmembrane transporter activity"/>
    <property type="evidence" value="ECO:0007669"/>
    <property type="project" value="InterPro"/>
</dbReference>
<dbReference type="AlphaFoldDB" id="A0A917BHW4"/>
<comment type="caution">
    <text evidence="12">The sequence shown here is derived from an EMBL/GenBank/DDBJ whole genome shotgun (WGS) entry which is preliminary data.</text>
</comment>
<comment type="function">
    <text evidence="11">Part of the high-affinity ATP-driven potassium transport (or Kdp) system, which catalyzes the hydrolysis of ATP coupled with the electrogenic transport of potassium into the cytoplasm. This subunit acts as a catalytic chaperone that increases the ATP-binding affinity of the ATP-hydrolyzing subunit KdpB by the formation of a transient KdpB/KdpC/ATP ternary complex.</text>
</comment>
<dbReference type="Proteomes" id="UP000649179">
    <property type="component" value="Unassembled WGS sequence"/>
</dbReference>
<evidence type="ECO:0000256" key="8">
    <source>
        <dbReference type="ARBA" id="ARBA00022989"/>
    </source>
</evidence>
<gene>
    <name evidence="11 12" type="primary">kdpC</name>
    <name evidence="12" type="ORF">GCM10011519_20410</name>
</gene>
<accession>A0A917BHW4</accession>
<sequence>MTELFALLRHSLAGLRVLLAATVVCGIAYPLAVTGIAQGVLPWRAEGSLVTAAGAHTTDPGAAVGSVLLGQRSSDAGFFVPRPSAAGDDGYDPLSTSGSNLGPESSELVADIRARRAEVAEREGVRPDQVPADAVTASASGLDPDISPAYAALQVPRVARAAGLPTAQVAALVTEHTDGRSLGVLGSGHVNVLLLNLAVREAAGG</sequence>
<dbReference type="GO" id="GO:0005524">
    <property type="term" value="F:ATP binding"/>
    <property type="evidence" value="ECO:0007669"/>
    <property type="project" value="UniProtKB-UniRule"/>
</dbReference>
<dbReference type="RefSeq" id="WP_188779676.1">
    <property type="nucleotide sequence ID" value="NZ_BMKQ01000001.1"/>
</dbReference>
<evidence type="ECO:0000256" key="9">
    <source>
        <dbReference type="ARBA" id="ARBA00023065"/>
    </source>
</evidence>
<keyword evidence="6 11" id="KW-0067">ATP-binding</keyword>
<dbReference type="InterPro" id="IPR003820">
    <property type="entry name" value="KdpC"/>
</dbReference>
<keyword evidence="10 11" id="KW-0472">Membrane</keyword>
<dbReference type="HAMAP" id="MF_00276">
    <property type="entry name" value="KdpC"/>
    <property type="match status" value="1"/>
</dbReference>
<keyword evidence="9 11" id="KW-0406">Ion transport</keyword>
<keyword evidence="5 11" id="KW-0547">Nucleotide-binding</keyword>
<comment type="subunit">
    <text evidence="11">The system is composed of three essential subunits: KdpA, KdpB and KdpC.</text>
</comment>
<evidence type="ECO:0000256" key="6">
    <source>
        <dbReference type="ARBA" id="ARBA00022840"/>
    </source>
</evidence>
<name>A0A917BHW4_9ACTN</name>
<dbReference type="Pfam" id="PF02669">
    <property type="entry name" value="KdpC"/>
    <property type="match status" value="1"/>
</dbReference>